<reference evidence="1 2" key="1">
    <citation type="submission" date="2019-09" db="EMBL/GenBank/DDBJ databases">
        <authorList>
            <person name="Cao W.R."/>
        </authorList>
    </citation>
    <scope>NUCLEOTIDE SEQUENCE [LARGE SCALE GENOMIC DNA]</scope>
    <source>
        <strain evidence="2">a4</strain>
    </source>
</reference>
<dbReference type="EMBL" id="WAAU01000008">
    <property type="protein sequence ID" value="KAB1159992.1"/>
    <property type="molecule type" value="Genomic_DNA"/>
</dbReference>
<dbReference type="RefSeq" id="WP_150899236.1">
    <property type="nucleotide sequence ID" value="NZ_WAAU01000008.1"/>
</dbReference>
<dbReference type="AlphaFoldDB" id="A0A7J5AR27"/>
<name>A0A7J5AR27_9FLAO</name>
<sequence>MLTNTVFNNLLKLSLLFFIIISCKKETDKKVETASPKINLATDITDFKAKMTELDTLKIWFNHSICTYRGFERIEITKQSDSLKIKTEYREETLEENPKWELYYEKTIPITDTIWKFEEFLKRNQKRKSLKKLGVLQITFNGTRVHYTTDRLSDLNRFRSDYFQTMKTLHPENKNEIYGIEAIEE</sequence>
<comment type="caution">
    <text evidence="1">The sequence shown here is derived from an EMBL/GenBank/DDBJ whole genome shotgun (WGS) entry which is preliminary data.</text>
</comment>
<protein>
    <submittedName>
        <fullName evidence="1">Uncharacterized protein</fullName>
    </submittedName>
</protein>
<accession>A0A7J5AR27</accession>
<gene>
    <name evidence="1" type="ORF">F7018_06675</name>
</gene>
<keyword evidence="2" id="KW-1185">Reference proteome</keyword>
<proteinExistence type="predicted"/>
<evidence type="ECO:0000313" key="1">
    <source>
        <dbReference type="EMBL" id="KAB1159992.1"/>
    </source>
</evidence>
<dbReference type="OrthoDB" id="1162594at2"/>
<organism evidence="1 2">
    <name type="scientific">Tenacibaculum aiptasiae</name>
    <dbReference type="NCBI Taxonomy" id="426481"/>
    <lineage>
        <taxon>Bacteria</taxon>
        <taxon>Pseudomonadati</taxon>
        <taxon>Bacteroidota</taxon>
        <taxon>Flavobacteriia</taxon>
        <taxon>Flavobacteriales</taxon>
        <taxon>Flavobacteriaceae</taxon>
        <taxon>Tenacibaculum</taxon>
    </lineage>
</organism>
<evidence type="ECO:0000313" key="2">
    <source>
        <dbReference type="Proteomes" id="UP000467305"/>
    </source>
</evidence>
<dbReference type="Proteomes" id="UP000467305">
    <property type="component" value="Unassembled WGS sequence"/>
</dbReference>